<protein>
    <submittedName>
        <fullName evidence="2">N-acetylglucosamine kinase-like BadF-type ATPase</fullName>
    </submittedName>
</protein>
<keyword evidence="2" id="KW-0418">Kinase</keyword>
<evidence type="ECO:0000313" key="2">
    <source>
        <dbReference type="EMBL" id="RLK52347.1"/>
    </source>
</evidence>
<gene>
    <name evidence="2" type="ORF">C7474_0281</name>
</gene>
<reference evidence="2 3" key="1">
    <citation type="journal article" date="2015" name="Stand. Genomic Sci.">
        <title>Genomic Encyclopedia of Bacterial and Archaeal Type Strains, Phase III: the genomes of soil and plant-associated and newly described type strains.</title>
        <authorList>
            <person name="Whitman W.B."/>
            <person name="Woyke T."/>
            <person name="Klenk H.P."/>
            <person name="Zhou Y."/>
            <person name="Lilburn T.G."/>
            <person name="Beck B.J."/>
            <person name="De Vos P."/>
            <person name="Vandamme P."/>
            <person name="Eisen J.A."/>
            <person name="Garrity G."/>
            <person name="Hugenholtz P."/>
            <person name="Kyrpides N.C."/>
        </authorList>
    </citation>
    <scope>NUCLEOTIDE SEQUENCE [LARGE SCALE GENOMIC DNA]</scope>
    <source>
        <strain evidence="2 3">S2T63</strain>
    </source>
</reference>
<dbReference type="AlphaFoldDB" id="A0A498CAQ6"/>
<dbReference type="OrthoDB" id="5524856at2"/>
<dbReference type="GO" id="GO:0016301">
    <property type="term" value="F:kinase activity"/>
    <property type="evidence" value="ECO:0007669"/>
    <property type="project" value="UniProtKB-KW"/>
</dbReference>
<dbReference type="Gene3D" id="3.30.420.40">
    <property type="match status" value="2"/>
</dbReference>
<dbReference type="InterPro" id="IPR043129">
    <property type="entry name" value="ATPase_NBD"/>
</dbReference>
<dbReference type="EMBL" id="RCDB01000001">
    <property type="protein sequence ID" value="RLK52347.1"/>
    <property type="molecule type" value="Genomic_DNA"/>
</dbReference>
<dbReference type="PANTHER" id="PTHR43190:SF3">
    <property type="entry name" value="N-ACETYL-D-GLUCOSAMINE KINASE"/>
    <property type="match status" value="1"/>
</dbReference>
<organism evidence="2 3">
    <name type="scientific">Microbacterium telephonicum</name>
    <dbReference type="NCBI Taxonomy" id="1714841"/>
    <lineage>
        <taxon>Bacteria</taxon>
        <taxon>Bacillati</taxon>
        <taxon>Actinomycetota</taxon>
        <taxon>Actinomycetes</taxon>
        <taxon>Micrococcales</taxon>
        <taxon>Microbacteriaceae</taxon>
        <taxon>Microbacterium</taxon>
    </lineage>
</organism>
<dbReference type="Pfam" id="PF01869">
    <property type="entry name" value="BcrAD_BadFG"/>
    <property type="match status" value="1"/>
</dbReference>
<dbReference type="SUPFAM" id="SSF53067">
    <property type="entry name" value="Actin-like ATPase domain"/>
    <property type="match status" value="2"/>
</dbReference>
<keyword evidence="2" id="KW-0808">Transferase</keyword>
<dbReference type="PANTHER" id="PTHR43190">
    <property type="entry name" value="N-ACETYL-D-GLUCOSAMINE KINASE"/>
    <property type="match status" value="1"/>
</dbReference>
<evidence type="ECO:0000259" key="1">
    <source>
        <dbReference type="Pfam" id="PF01869"/>
    </source>
</evidence>
<name>A0A498CAQ6_9MICO</name>
<evidence type="ECO:0000313" key="3">
    <source>
        <dbReference type="Proteomes" id="UP000273158"/>
    </source>
</evidence>
<keyword evidence="3" id="KW-1185">Reference proteome</keyword>
<dbReference type="InterPro" id="IPR052519">
    <property type="entry name" value="Euk-type_GlcNAc_Kinase"/>
</dbReference>
<dbReference type="InterPro" id="IPR002731">
    <property type="entry name" value="ATPase_BadF"/>
</dbReference>
<proteinExistence type="predicted"/>
<feature type="domain" description="ATPase BadF/BadG/BcrA/BcrD type" evidence="1">
    <location>
        <begin position="9"/>
        <end position="299"/>
    </location>
</feature>
<comment type="caution">
    <text evidence="2">The sequence shown here is derived from an EMBL/GenBank/DDBJ whole genome shotgun (WGS) entry which is preliminary data.</text>
</comment>
<sequence length="318" mass="32198">MTEAVLVAVDGGGTKTDVVALTADGEIVGRVRGGGSSPHFVGLEASVAVVEELVCAVAGDRPVAAAELYLSGLDLPVEEEQYLAALAGRPWAASARVDNDLFAVLRAGTDEPDAIAVVCGSGVNAVGVRADGARVRFPSLGELSGDWGGGYGLGAAALWHAARAVDGRGPATSLVDALCARLGAGSLPEVIEDLHFGRRAHAELTALPPDIFAAAAAGDAVAGEIVDRQADEIVAYIRAIVGRLELADAALPIVIGGSILRAGHPRLEERVLTGMASIAPRARLERPDAPPVVGAALLALDHAGAPASAHERVRAALA</sequence>
<accession>A0A498CAQ6</accession>
<dbReference type="RefSeq" id="WP_121057837.1">
    <property type="nucleotide sequence ID" value="NZ_RCDB01000001.1"/>
</dbReference>
<dbReference type="Proteomes" id="UP000273158">
    <property type="component" value="Unassembled WGS sequence"/>
</dbReference>